<dbReference type="PANTHER" id="PTHR42707">
    <property type="entry name" value="ACYL-COA DEHYDROGENASE"/>
    <property type="match status" value="1"/>
</dbReference>
<evidence type="ECO:0000313" key="1">
    <source>
        <dbReference type="EMBL" id="RJE21931.1"/>
    </source>
</evidence>
<accession>A0A3A2ZXZ8</accession>
<sequence>MGTKELPTAELELKDMRAHMINSEGRGIATISSLLNISSSHNWTSAVACFRRALSIAKCFAKARSTLNQSLCLILMHMRLLAGLEVKHRGALHLCFFSASLLSFVDNCFPKDIPQTYAPLPRPGNEGEVIFRATTAVTKAVVYESDEPEFNILRLYRDAAVTPIWEGTTNILASDLVRHLIKGNNLDIFKTWLDRTIQIVIGSVGAAFPTTLRSAWAAIYQRLDYNRSNLAATLADGRHIIFSLAWIVAGILLIRDAERDGDEVAMEIASRWVLGGRDGVGEFALAEVVHASKHSRHQNDAERTNWDCRVVWDVDLPKDPVVTGYRTGTASKL</sequence>
<dbReference type="InterPro" id="IPR052904">
    <property type="entry name" value="Acyl-CoA_dehydrogenase-like"/>
</dbReference>
<keyword evidence="2" id="KW-1185">Reference proteome</keyword>
<dbReference type="GO" id="GO:0003995">
    <property type="term" value="F:acyl-CoA dehydrogenase activity"/>
    <property type="evidence" value="ECO:0007669"/>
    <property type="project" value="TreeGrafter"/>
</dbReference>
<protein>
    <submittedName>
        <fullName evidence="1">Acyl-CoA dehydrogenase</fullName>
    </submittedName>
</protein>
<name>A0A3A2ZXZ8_9EURO</name>
<dbReference type="SUPFAM" id="SSF47203">
    <property type="entry name" value="Acyl-CoA dehydrogenase C-terminal domain-like"/>
    <property type="match status" value="1"/>
</dbReference>
<dbReference type="Proteomes" id="UP000266188">
    <property type="component" value="Unassembled WGS sequence"/>
</dbReference>
<evidence type="ECO:0000313" key="2">
    <source>
        <dbReference type="Proteomes" id="UP000266188"/>
    </source>
</evidence>
<dbReference type="OrthoDB" id="10251155at2759"/>
<dbReference type="Gene3D" id="1.20.140.10">
    <property type="entry name" value="Butyryl-CoA Dehydrogenase, subunit A, domain 3"/>
    <property type="match status" value="2"/>
</dbReference>
<organism evidence="1 2">
    <name type="scientific">Aspergillus sclerotialis</name>
    <dbReference type="NCBI Taxonomy" id="2070753"/>
    <lineage>
        <taxon>Eukaryota</taxon>
        <taxon>Fungi</taxon>
        <taxon>Dikarya</taxon>
        <taxon>Ascomycota</taxon>
        <taxon>Pezizomycotina</taxon>
        <taxon>Eurotiomycetes</taxon>
        <taxon>Eurotiomycetidae</taxon>
        <taxon>Eurotiales</taxon>
        <taxon>Aspergillaceae</taxon>
        <taxon>Aspergillus</taxon>
        <taxon>Aspergillus subgen. Polypaecilum</taxon>
    </lineage>
</organism>
<dbReference type="EMBL" id="MVGC01000197">
    <property type="protein sequence ID" value="RJE21931.1"/>
    <property type="molecule type" value="Genomic_DNA"/>
</dbReference>
<reference evidence="2" key="1">
    <citation type="submission" date="2017-02" db="EMBL/GenBank/DDBJ databases">
        <authorList>
            <person name="Tafer H."/>
            <person name="Lopandic K."/>
        </authorList>
    </citation>
    <scope>NUCLEOTIDE SEQUENCE [LARGE SCALE GENOMIC DNA]</scope>
    <source>
        <strain evidence="2">CBS 366.77</strain>
    </source>
</reference>
<dbReference type="AlphaFoldDB" id="A0A3A2ZXZ8"/>
<dbReference type="InterPro" id="IPR036250">
    <property type="entry name" value="AcylCo_DH-like_C"/>
</dbReference>
<comment type="caution">
    <text evidence="1">The sequence shown here is derived from an EMBL/GenBank/DDBJ whole genome shotgun (WGS) entry which is preliminary data.</text>
</comment>
<gene>
    <name evidence="1" type="ORF">PHISCL_05736</name>
</gene>
<dbReference type="STRING" id="2070753.A0A3A2ZXZ8"/>
<dbReference type="PANTHER" id="PTHR42707:SF2">
    <property type="entry name" value="ACD11 DEHYDROGENASE"/>
    <property type="match status" value="1"/>
</dbReference>
<proteinExistence type="predicted"/>